<dbReference type="HOGENOM" id="CLU_1592668_0_0_5"/>
<sequence>MAHPDLFPETKPPRKKPRVLMHFIDAGNGDGFGTPYCAQFQCRKCGRKSDWFGFTTITEIKRGIPCDYCNGVRKRRRLVLHVKDIYFQQTLAGLKPFEFRLRTPYWTKRLVGQHYDDYVLMSGYPAAGDTSKILVMPYRGYEEQTITHPHFGDGQRDVFAIIQEVQQ</sequence>
<dbReference type="AlphaFoldDB" id="G2KN03"/>
<dbReference type="EMBL" id="CP002382">
    <property type="protein sequence ID" value="AEP08935.1"/>
    <property type="molecule type" value="Genomic_DNA"/>
</dbReference>
<reference evidence="1 2" key="1">
    <citation type="journal article" date="2011" name="BMC Genomics">
        <title>Genomic insights into an obligate epibiotic bacterial predator: Micavibrio aeruginosavorus ARL-13.</title>
        <authorList>
            <person name="Wang Z."/>
            <person name="Kadouri D."/>
            <person name="Wu M."/>
        </authorList>
    </citation>
    <scope>NUCLEOTIDE SEQUENCE [LARGE SCALE GENOMIC DNA]</scope>
    <source>
        <strain evidence="1 2">ARL-13</strain>
    </source>
</reference>
<protein>
    <submittedName>
        <fullName evidence="1">Uncharacterized protein</fullName>
    </submittedName>
</protein>
<dbReference type="eggNOG" id="ENOG5031QUQ">
    <property type="taxonomic scope" value="Bacteria"/>
</dbReference>
<dbReference type="STRING" id="856793.MICA_598"/>
<organism evidence="1 2">
    <name type="scientific">Micavibrio aeruginosavorus (strain ARL-13)</name>
    <dbReference type="NCBI Taxonomy" id="856793"/>
    <lineage>
        <taxon>Bacteria</taxon>
        <taxon>Pseudomonadati</taxon>
        <taxon>Bdellovibrionota</taxon>
        <taxon>Bdellovibrionia</taxon>
        <taxon>Bdellovibrionales</taxon>
        <taxon>Pseudobdellovibrionaceae</taxon>
        <taxon>Micavibrio</taxon>
    </lineage>
</organism>
<gene>
    <name evidence="1" type="ordered locus">MICA_598</name>
</gene>
<dbReference type="KEGG" id="mai:MICA_598"/>
<proteinExistence type="predicted"/>
<keyword evidence="2" id="KW-1185">Reference proteome</keyword>
<accession>G2KN03</accession>
<evidence type="ECO:0000313" key="2">
    <source>
        <dbReference type="Proteomes" id="UP000009286"/>
    </source>
</evidence>
<dbReference type="Proteomes" id="UP000009286">
    <property type="component" value="Chromosome"/>
</dbReference>
<name>G2KN03_MICAA</name>
<evidence type="ECO:0000313" key="1">
    <source>
        <dbReference type="EMBL" id="AEP08935.1"/>
    </source>
</evidence>